<dbReference type="PANTHER" id="PTHR11685">
    <property type="entry name" value="RBR FAMILY RING FINGER AND IBR DOMAIN-CONTAINING"/>
    <property type="match status" value="1"/>
</dbReference>
<evidence type="ECO:0000256" key="5">
    <source>
        <dbReference type="ARBA" id="ARBA00022786"/>
    </source>
</evidence>
<keyword evidence="1" id="KW-0808">Transferase</keyword>
<evidence type="ECO:0000256" key="1">
    <source>
        <dbReference type="ARBA" id="ARBA00022679"/>
    </source>
</evidence>
<reference evidence="9" key="1">
    <citation type="journal article" date="2020" name="Stud. Mycol.">
        <title>101 Dothideomycetes genomes: a test case for predicting lifestyles and emergence of pathogens.</title>
        <authorList>
            <person name="Haridas S."/>
            <person name="Albert R."/>
            <person name="Binder M."/>
            <person name="Bloem J."/>
            <person name="Labutti K."/>
            <person name="Salamov A."/>
            <person name="Andreopoulos B."/>
            <person name="Baker S."/>
            <person name="Barry K."/>
            <person name="Bills G."/>
            <person name="Bluhm B."/>
            <person name="Cannon C."/>
            <person name="Castanera R."/>
            <person name="Culley D."/>
            <person name="Daum C."/>
            <person name="Ezra D."/>
            <person name="Gonzalez J."/>
            <person name="Henrissat B."/>
            <person name="Kuo A."/>
            <person name="Liang C."/>
            <person name="Lipzen A."/>
            <person name="Lutzoni F."/>
            <person name="Magnuson J."/>
            <person name="Mondo S."/>
            <person name="Nolan M."/>
            <person name="Ohm R."/>
            <person name="Pangilinan J."/>
            <person name="Park H.-J."/>
            <person name="Ramirez L."/>
            <person name="Alfaro M."/>
            <person name="Sun H."/>
            <person name="Tritt A."/>
            <person name="Yoshinaga Y."/>
            <person name="Zwiers L.-H."/>
            <person name="Turgeon B."/>
            <person name="Goodwin S."/>
            <person name="Spatafora J."/>
            <person name="Crous P."/>
            <person name="Grigoriev I."/>
        </authorList>
    </citation>
    <scope>NUCLEOTIDE SEQUENCE</scope>
    <source>
        <strain evidence="9">CBS 130266</strain>
    </source>
</reference>
<dbReference type="EMBL" id="MU007009">
    <property type="protein sequence ID" value="KAF2437165.1"/>
    <property type="molecule type" value="Genomic_DNA"/>
</dbReference>
<dbReference type="GO" id="GO:0004842">
    <property type="term" value="F:ubiquitin-protein transferase activity"/>
    <property type="evidence" value="ECO:0007669"/>
    <property type="project" value="InterPro"/>
</dbReference>
<feature type="domain" description="RING-type" evidence="8">
    <location>
        <begin position="42"/>
        <end position="249"/>
    </location>
</feature>
<evidence type="ECO:0000256" key="3">
    <source>
        <dbReference type="ARBA" id="ARBA00022737"/>
    </source>
</evidence>
<dbReference type="SUPFAM" id="SSF57850">
    <property type="entry name" value="RING/U-box"/>
    <property type="match status" value="1"/>
</dbReference>
<name>A0A9P4U4M6_9PEZI</name>
<dbReference type="AlphaFoldDB" id="A0A9P4U4M6"/>
<dbReference type="InterPro" id="IPR044066">
    <property type="entry name" value="TRIAD_supradom"/>
</dbReference>
<dbReference type="Proteomes" id="UP000800235">
    <property type="component" value="Unassembled WGS sequence"/>
</dbReference>
<keyword evidence="2" id="KW-0479">Metal-binding</keyword>
<keyword evidence="6" id="KW-0862">Zinc</keyword>
<evidence type="ECO:0000256" key="6">
    <source>
        <dbReference type="ARBA" id="ARBA00022833"/>
    </source>
</evidence>
<dbReference type="PROSITE" id="PS50868">
    <property type="entry name" value="POST_SET"/>
    <property type="match status" value="1"/>
</dbReference>
<comment type="caution">
    <text evidence="9">The sequence shown here is derived from an EMBL/GenBank/DDBJ whole genome shotgun (WGS) entry which is preliminary data.</text>
</comment>
<sequence length="284" mass="32265">MTEEDRQAAAEAQAIADATDEAIRQEAREAQAIADLADIQSRTEECAVCYEDKPLSEVLQMSCEEHWLCKEHIIETFERAVKSQADYPPQCCAVVGRIEIGIVDHWLPPALIKEYEQVQDEYHTDVRLRCYCGDEECKTFLSPDSYQDYAANTYADCRKCQKSTCVTCKSLVNKESPHECKKVVVNTTNEAYSNDLRFKACPFCGRFGQLDNACNHVTCLAPSCQGEWCFICVEAWNQGEGHEECQQYGDPTYDEEGYDQRGYHRDTGMNKEGFTRGGYNIQGR</sequence>
<dbReference type="OrthoDB" id="9977870at2759"/>
<evidence type="ECO:0000259" key="8">
    <source>
        <dbReference type="PROSITE" id="PS51873"/>
    </source>
</evidence>
<evidence type="ECO:0000256" key="4">
    <source>
        <dbReference type="ARBA" id="ARBA00022771"/>
    </source>
</evidence>
<keyword evidence="4" id="KW-0863">Zinc-finger</keyword>
<protein>
    <recommendedName>
        <fullName evidence="11">RING-type domain-containing protein</fullName>
    </recommendedName>
</protein>
<proteinExistence type="predicted"/>
<keyword evidence="5" id="KW-0833">Ubl conjugation pathway</keyword>
<organism evidence="9 10">
    <name type="scientific">Tothia fuscella</name>
    <dbReference type="NCBI Taxonomy" id="1048955"/>
    <lineage>
        <taxon>Eukaryota</taxon>
        <taxon>Fungi</taxon>
        <taxon>Dikarya</taxon>
        <taxon>Ascomycota</taxon>
        <taxon>Pezizomycotina</taxon>
        <taxon>Dothideomycetes</taxon>
        <taxon>Pleosporomycetidae</taxon>
        <taxon>Venturiales</taxon>
        <taxon>Cylindrosympodiaceae</taxon>
        <taxon>Tothia</taxon>
    </lineage>
</organism>
<dbReference type="InterPro" id="IPR031127">
    <property type="entry name" value="E3_UB_ligase_RBR"/>
</dbReference>
<feature type="non-terminal residue" evidence="9">
    <location>
        <position position="284"/>
    </location>
</feature>
<dbReference type="PROSITE" id="PS51873">
    <property type="entry name" value="TRIAD"/>
    <property type="match status" value="1"/>
</dbReference>
<accession>A0A9P4U4M6</accession>
<dbReference type="Gene3D" id="3.30.40.10">
    <property type="entry name" value="Zinc/RING finger domain, C3HC4 (zinc finger)"/>
    <property type="match status" value="1"/>
</dbReference>
<dbReference type="InterPro" id="IPR013083">
    <property type="entry name" value="Znf_RING/FYVE/PHD"/>
</dbReference>
<evidence type="ECO:0000259" key="7">
    <source>
        <dbReference type="PROSITE" id="PS50868"/>
    </source>
</evidence>
<dbReference type="Gene3D" id="1.20.120.1750">
    <property type="match status" value="1"/>
</dbReference>
<evidence type="ECO:0008006" key="11">
    <source>
        <dbReference type="Google" id="ProtNLM"/>
    </source>
</evidence>
<dbReference type="GO" id="GO:0008270">
    <property type="term" value="F:zinc ion binding"/>
    <property type="evidence" value="ECO:0007669"/>
    <property type="project" value="UniProtKB-KW"/>
</dbReference>
<evidence type="ECO:0000256" key="2">
    <source>
        <dbReference type="ARBA" id="ARBA00022723"/>
    </source>
</evidence>
<gene>
    <name evidence="9" type="ORF">EJ08DRAFT_577504</name>
</gene>
<evidence type="ECO:0000313" key="10">
    <source>
        <dbReference type="Proteomes" id="UP000800235"/>
    </source>
</evidence>
<dbReference type="InterPro" id="IPR003616">
    <property type="entry name" value="Post-SET_dom"/>
</dbReference>
<keyword evidence="10" id="KW-1185">Reference proteome</keyword>
<dbReference type="GO" id="GO:0016567">
    <property type="term" value="P:protein ubiquitination"/>
    <property type="evidence" value="ECO:0007669"/>
    <property type="project" value="InterPro"/>
</dbReference>
<keyword evidence="3" id="KW-0677">Repeat</keyword>
<evidence type="ECO:0000313" key="9">
    <source>
        <dbReference type="EMBL" id="KAF2437165.1"/>
    </source>
</evidence>
<feature type="domain" description="Post-SET" evidence="7">
    <location>
        <begin position="126"/>
        <end position="142"/>
    </location>
</feature>